<proteinExistence type="inferred from homology"/>
<feature type="compositionally biased region" description="Gly residues" evidence="5">
    <location>
        <begin position="248"/>
        <end position="257"/>
    </location>
</feature>
<dbReference type="Proteomes" id="UP001530293">
    <property type="component" value="Unassembled WGS sequence"/>
</dbReference>
<feature type="region of interest" description="Disordered" evidence="5">
    <location>
        <begin position="293"/>
        <end position="393"/>
    </location>
</feature>
<feature type="region of interest" description="Disordered" evidence="5">
    <location>
        <begin position="1"/>
        <end position="34"/>
    </location>
</feature>
<name>A0ABD3MAQ0_9STRA</name>
<dbReference type="GO" id="GO:0005739">
    <property type="term" value="C:mitochondrion"/>
    <property type="evidence" value="ECO:0007669"/>
    <property type="project" value="UniProtKB-SubCell"/>
</dbReference>
<evidence type="ECO:0000256" key="5">
    <source>
        <dbReference type="SAM" id="MobiDB-lite"/>
    </source>
</evidence>
<feature type="region of interest" description="Disordered" evidence="5">
    <location>
        <begin position="135"/>
        <end position="154"/>
    </location>
</feature>
<accession>A0ABD3MAQ0</accession>
<sequence>MSNSSNNDKNNDVDDDSYGPVTRLAHRAAAQDEADRIVRHQQHLQEQRAKLQATAMAVGEAAWVIAKAKATLHQPQPPQHSNSSSSLTSSSVKVALSSSSAAVPCNDDVGEPKARNTSPLAAPRRRQIQRQLHHDNANATNDAENTSDDDADCDNNYSFSSFEGNANSTDHDPCCQPQQLQHSPQYYTRGSAQSSDNGRAIIVDSCGISQQEQQHHHHPLSQEHHYRINSNDIMSSSSSYSSGVNGVDTGGGGGGGGGNGGLGGGIFASAKNWLQSQRERLHQLELERQVEDQRRKLVEEGRKQRAREAEERRKRIHRSHHHQHQQQHHQQHHGSSIDNTLSNDHVDDNDNIHNNRNSIASHPETVKDHSQSTGGEITTTTTTTTGTNTPPTLFLPPILQDELCILPQFQGEMCNLSLQQNNMPPLPSTTTTTSSTPSPYTHTAPSNNNSSSTTTRPSSFMCGFGSAYDYNPEMDEDNLVVADYPGVARVDSYGNILEMIPSGSLDDENDDGHHHLEHLHDESGARLGVVGKKKVYMSVSSPRWTCSGEGMSVKVDIEDFNDDSTCEGDDDDIINSNNNNQSNGSLNQSESDDSTQLAQNNTDGLRVVIEEDGEEEEEDDPYFVSDIKIVPETPKDEISSPSSAVPPILRPSHMKSLISSGGLPPSLTFCKWKRLYSLIRDGDSFEQFLHRVEGHDRTVLVVKTTTGSVFGGYADTRWEARHARRHASEYYGSAQAFLFRFPNYVSSKSLPDEEKDQGENDAVEIEVGESNENDVIIYKWSGANRYIQLCDASRKTIAFGGGGEEGDFGLCIEDDFRRGTSGRCSTFENEALCEEGYFFVMDLEVWGFTLDF</sequence>
<feature type="region of interest" description="Disordered" evidence="5">
    <location>
        <begin position="102"/>
        <end position="125"/>
    </location>
</feature>
<organism evidence="7 8">
    <name type="scientific">Discostella pseudostelligera</name>
    <dbReference type="NCBI Taxonomy" id="259834"/>
    <lineage>
        <taxon>Eukaryota</taxon>
        <taxon>Sar</taxon>
        <taxon>Stramenopiles</taxon>
        <taxon>Ochrophyta</taxon>
        <taxon>Bacillariophyta</taxon>
        <taxon>Coscinodiscophyceae</taxon>
        <taxon>Thalassiosirophycidae</taxon>
        <taxon>Stephanodiscales</taxon>
        <taxon>Stephanodiscaceae</taxon>
        <taxon>Discostella</taxon>
    </lineage>
</organism>
<gene>
    <name evidence="7" type="ORF">ACHAWU_000280</name>
</gene>
<dbReference type="PANTHER" id="PTHR23354">
    <property type="entry name" value="NUCLEOLAR PROTEIN 7/ESTROGEN RECEPTOR COACTIVATOR-RELATED"/>
    <property type="match status" value="1"/>
</dbReference>
<evidence type="ECO:0000256" key="4">
    <source>
        <dbReference type="ARBA" id="ARBA00040604"/>
    </source>
</evidence>
<feature type="compositionally biased region" description="Acidic residues" evidence="5">
    <location>
        <begin position="562"/>
        <end position="573"/>
    </location>
</feature>
<evidence type="ECO:0000313" key="7">
    <source>
        <dbReference type="EMBL" id="KAL3761185.1"/>
    </source>
</evidence>
<comment type="similarity">
    <text evidence="2">Belongs to the OXR1 family.</text>
</comment>
<dbReference type="EMBL" id="JALLBG020000156">
    <property type="protein sequence ID" value="KAL3761185.1"/>
    <property type="molecule type" value="Genomic_DNA"/>
</dbReference>
<dbReference type="AlphaFoldDB" id="A0ABD3MAQ0"/>
<feature type="compositionally biased region" description="Low complexity" evidence="5">
    <location>
        <begin position="574"/>
        <end position="589"/>
    </location>
</feature>
<keyword evidence="3" id="KW-0496">Mitochondrion</keyword>
<feature type="region of interest" description="Disordered" evidence="5">
    <location>
        <begin position="420"/>
        <end position="458"/>
    </location>
</feature>
<dbReference type="PROSITE" id="PS51886">
    <property type="entry name" value="TLDC"/>
    <property type="match status" value="1"/>
</dbReference>
<evidence type="ECO:0000259" key="6">
    <source>
        <dbReference type="PROSITE" id="PS51886"/>
    </source>
</evidence>
<feature type="compositionally biased region" description="Low complexity" evidence="5">
    <location>
        <begin position="373"/>
        <end position="392"/>
    </location>
</feature>
<feature type="region of interest" description="Disordered" evidence="5">
    <location>
        <begin position="562"/>
        <end position="602"/>
    </location>
</feature>
<dbReference type="SMART" id="SM00584">
    <property type="entry name" value="TLDc"/>
    <property type="match status" value="1"/>
</dbReference>
<evidence type="ECO:0000256" key="1">
    <source>
        <dbReference type="ARBA" id="ARBA00004173"/>
    </source>
</evidence>
<feature type="region of interest" description="Disordered" evidence="5">
    <location>
        <begin position="232"/>
        <end position="257"/>
    </location>
</feature>
<keyword evidence="8" id="KW-1185">Reference proteome</keyword>
<feature type="compositionally biased region" description="Basic residues" evidence="5">
    <location>
        <begin position="314"/>
        <end position="332"/>
    </location>
</feature>
<evidence type="ECO:0000313" key="8">
    <source>
        <dbReference type="Proteomes" id="UP001530293"/>
    </source>
</evidence>
<dbReference type="InterPro" id="IPR006571">
    <property type="entry name" value="TLDc_dom"/>
</dbReference>
<feature type="compositionally biased region" description="Low complexity" evidence="5">
    <location>
        <begin position="428"/>
        <end position="458"/>
    </location>
</feature>
<feature type="compositionally biased region" description="Low complexity" evidence="5">
    <location>
        <begin position="235"/>
        <end position="247"/>
    </location>
</feature>
<evidence type="ECO:0000256" key="2">
    <source>
        <dbReference type="ARBA" id="ARBA00009540"/>
    </source>
</evidence>
<protein>
    <recommendedName>
        <fullName evidence="4">Oxidation resistance protein 1</fullName>
    </recommendedName>
</protein>
<feature type="domain" description="TLDc" evidence="6">
    <location>
        <begin position="656"/>
        <end position="849"/>
    </location>
</feature>
<reference evidence="7 8" key="1">
    <citation type="submission" date="2024-10" db="EMBL/GenBank/DDBJ databases">
        <title>Updated reference genomes for cyclostephanoid diatoms.</title>
        <authorList>
            <person name="Roberts W.R."/>
            <person name="Alverson A.J."/>
        </authorList>
    </citation>
    <scope>NUCLEOTIDE SEQUENCE [LARGE SCALE GENOMIC DNA]</scope>
    <source>
        <strain evidence="7 8">AJA232-27</strain>
    </source>
</reference>
<dbReference type="PANTHER" id="PTHR23354:SF62">
    <property type="entry name" value="MUSTARD, ISOFORM V"/>
    <property type="match status" value="1"/>
</dbReference>
<evidence type="ECO:0000256" key="3">
    <source>
        <dbReference type="ARBA" id="ARBA00023128"/>
    </source>
</evidence>
<feature type="compositionally biased region" description="Basic and acidic residues" evidence="5">
    <location>
        <begin position="344"/>
        <end position="353"/>
    </location>
</feature>
<dbReference type="Pfam" id="PF07534">
    <property type="entry name" value="TLD"/>
    <property type="match status" value="1"/>
</dbReference>
<feature type="compositionally biased region" description="Basic and acidic residues" evidence="5">
    <location>
        <begin position="293"/>
        <end position="313"/>
    </location>
</feature>
<comment type="caution">
    <text evidence="7">The sequence shown here is derived from an EMBL/GenBank/DDBJ whole genome shotgun (WGS) entry which is preliminary data.</text>
</comment>
<comment type="subcellular location">
    <subcellularLocation>
        <location evidence="1">Mitochondrion</location>
    </subcellularLocation>
</comment>